<dbReference type="AlphaFoldDB" id="A0A0E0GZQ1"/>
<dbReference type="SUPFAM" id="SSF55797">
    <property type="entry name" value="PR-1-like"/>
    <property type="match status" value="3"/>
</dbReference>
<organism evidence="3">
    <name type="scientific">Oryza nivara</name>
    <name type="common">Indian wild rice</name>
    <name type="synonym">Oryza sativa f. spontanea</name>
    <dbReference type="NCBI Taxonomy" id="4536"/>
    <lineage>
        <taxon>Eukaryota</taxon>
        <taxon>Viridiplantae</taxon>
        <taxon>Streptophyta</taxon>
        <taxon>Embryophyta</taxon>
        <taxon>Tracheophyta</taxon>
        <taxon>Spermatophyta</taxon>
        <taxon>Magnoliopsida</taxon>
        <taxon>Liliopsida</taxon>
        <taxon>Poales</taxon>
        <taxon>Poaceae</taxon>
        <taxon>BOP clade</taxon>
        <taxon>Oryzoideae</taxon>
        <taxon>Oryzeae</taxon>
        <taxon>Oryzinae</taxon>
        <taxon>Oryza</taxon>
    </lineage>
</organism>
<name>A0A0E0GZQ1_ORYNI</name>
<feature type="compositionally biased region" description="Basic and acidic residues" evidence="1">
    <location>
        <begin position="26"/>
        <end position="36"/>
    </location>
</feature>
<feature type="region of interest" description="Disordered" evidence="1">
    <location>
        <begin position="1"/>
        <end position="38"/>
    </location>
</feature>
<dbReference type="HOGENOM" id="CLU_487804_0_0_1"/>
<keyword evidence="4" id="KW-1185">Reference proteome</keyword>
<feature type="domain" description="SCP" evidence="2">
    <location>
        <begin position="130"/>
        <end position="262"/>
    </location>
</feature>
<dbReference type="FunFam" id="3.40.33.10:FF:000020">
    <property type="entry name" value="Pathogenesis-related protein 1"/>
    <property type="match status" value="1"/>
</dbReference>
<evidence type="ECO:0000313" key="3">
    <source>
        <dbReference type="EnsemblPlants" id="ONIVA04G07750.1"/>
    </source>
</evidence>
<feature type="domain" description="SCP" evidence="2">
    <location>
        <begin position="268"/>
        <end position="393"/>
    </location>
</feature>
<dbReference type="SMART" id="SM00198">
    <property type="entry name" value="SCP"/>
    <property type="match status" value="3"/>
</dbReference>
<dbReference type="Gramene" id="ONIVA04G07750.1">
    <property type="protein sequence ID" value="ONIVA04G07750.1"/>
    <property type="gene ID" value="ONIVA04G07750"/>
</dbReference>
<accession>A0A0E0GZQ1</accession>
<proteinExistence type="predicted"/>
<sequence length="559" mass="60021">MGWRAKEAATFGGGRRRPAVGGRKRRETERRRRETEQVAVGPMGGGWGFLFYMSKLITFDGCKLKISDGLEVISITEVADKKETKMSNTYVSHVAVVVILAMASQCFAATTGAGNGVSGADAGRRARAAQTVAGILAVHNEARRAVGVAPLAWSAGIARYAKGYAASRRGDCAPRRSPLFNFGENAFVGKGRRWNAPALAAAWVDEGRRRYDYGSNTCAGAAAAASSGSSSPCTRYTQVVWRNTTQVGCGRIVCDSGDSLLPPANSLLPAEQFLRAHNEARAAVGVPPLAWNATIALDAQRYAGELRASCEARPVWAWGTDGLYGRNLYRGSGPRVRAGADASARWAEGARWYDRDGDSCAAPPGRCCGEYTQMVWRATTQIGCARRLCRCLGDTCPLELDTVAPPVEPTPVQFLRVHNEARAAVGVPPLSWNGTLQLDAARYAGELRTDCSLRPPPPLAARGTGDGAPVYGRNLFKAYGRRHTGAEVAAFWADGRRWYDRDAGRCAAPPGLTCGAYTQVVWRATTQLGCARRTCRNGVDTVAVCDYYPPGNIVGQRPY</sequence>
<dbReference type="InterPro" id="IPR035940">
    <property type="entry name" value="CAP_sf"/>
</dbReference>
<dbReference type="InterPro" id="IPR014044">
    <property type="entry name" value="CAP_dom"/>
</dbReference>
<dbReference type="eggNOG" id="KOG3017">
    <property type="taxonomic scope" value="Eukaryota"/>
</dbReference>
<feature type="compositionally biased region" description="Basic residues" evidence="1">
    <location>
        <begin position="14"/>
        <end position="25"/>
    </location>
</feature>
<reference evidence="3" key="1">
    <citation type="submission" date="2015-04" db="UniProtKB">
        <authorList>
            <consortium name="EnsemblPlants"/>
        </authorList>
    </citation>
    <scope>IDENTIFICATION</scope>
    <source>
        <strain evidence="3">SL10</strain>
    </source>
</reference>
<dbReference type="EnsemblPlants" id="ONIVA04G07750.1">
    <property type="protein sequence ID" value="ONIVA04G07750.1"/>
    <property type="gene ID" value="ONIVA04G07750"/>
</dbReference>
<reference evidence="3" key="2">
    <citation type="submission" date="2018-04" db="EMBL/GenBank/DDBJ databases">
        <title>OnivRS2 (Oryza nivara Reference Sequence Version 2).</title>
        <authorList>
            <person name="Zhang J."/>
            <person name="Kudrna D."/>
            <person name="Lee S."/>
            <person name="Talag J."/>
            <person name="Rajasekar S."/>
            <person name="Welchert J."/>
            <person name="Hsing Y.-I."/>
            <person name="Wing R.A."/>
        </authorList>
    </citation>
    <scope>NUCLEOTIDE SEQUENCE [LARGE SCALE GENOMIC DNA]</scope>
    <source>
        <strain evidence="3">SL10</strain>
    </source>
</reference>
<dbReference type="Gene3D" id="3.40.33.10">
    <property type="entry name" value="CAP"/>
    <property type="match status" value="3"/>
</dbReference>
<evidence type="ECO:0000256" key="1">
    <source>
        <dbReference type="SAM" id="MobiDB-lite"/>
    </source>
</evidence>
<evidence type="ECO:0000259" key="2">
    <source>
        <dbReference type="SMART" id="SM00198"/>
    </source>
</evidence>
<dbReference type="Proteomes" id="UP000006591">
    <property type="component" value="Chromosome 4"/>
</dbReference>
<evidence type="ECO:0000313" key="4">
    <source>
        <dbReference type="Proteomes" id="UP000006591"/>
    </source>
</evidence>
<dbReference type="PANTHER" id="PTHR10334">
    <property type="entry name" value="CYSTEINE-RICH SECRETORY PROTEIN-RELATED"/>
    <property type="match status" value="1"/>
</dbReference>
<dbReference type="PRINTS" id="PR00837">
    <property type="entry name" value="V5TPXLIKE"/>
</dbReference>
<feature type="domain" description="SCP" evidence="2">
    <location>
        <begin position="409"/>
        <end position="555"/>
    </location>
</feature>
<dbReference type="STRING" id="4536.A0A0E0GZQ1"/>
<dbReference type="Pfam" id="PF00188">
    <property type="entry name" value="CAP"/>
    <property type="match status" value="3"/>
</dbReference>
<protein>
    <recommendedName>
        <fullName evidence="2">SCP domain-containing protein</fullName>
    </recommendedName>
</protein>
<dbReference type="InterPro" id="IPR001283">
    <property type="entry name" value="CRISP-related"/>
</dbReference>